<feature type="transmembrane region" description="Helical" evidence="7">
    <location>
        <begin position="41"/>
        <end position="57"/>
    </location>
</feature>
<keyword evidence="4 7" id="KW-0812">Transmembrane</keyword>
<feature type="domain" description="Acyltransferase 3" evidence="8">
    <location>
        <begin position="21"/>
        <end position="299"/>
    </location>
</feature>
<feature type="transmembrane region" description="Helical" evidence="7">
    <location>
        <begin position="197"/>
        <end position="213"/>
    </location>
</feature>
<reference evidence="9 10" key="1">
    <citation type="submission" date="2018-01" db="EMBL/GenBank/DDBJ databases">
        <title>Whole genome sequencing of Histamine producing bacteria.</title>
        <authorList>
            <person name="Butler K."/>
        </authorList>
    </citation>
    <scope>NUCLEOTIDE SEQUENCE [LARGE SCALE GENOMIC DNA]</scope>
    <source>
        <strain evidence="9 10">NCIMB 13481</strain>
    </source>
</reference>
<feature type="transmembrane region" description="Helical" evidence="7">
    <location>
        <begin position="169"/>
        <end position="185"/>
    </location>
</feature>
<dbReference type="Pfam" id="PF01757">
    <property type="entry name" value="Acyl_transf_3"/>
    <property type="match status" value="1"/>
</dbReference>
<gene>
    <name evidence="9" type="ORF">C9I88_14270</name>
</gene>
<dbReference type="PANTHER" id="PTHR40074">
    <property type="entry name" value="O-ACETYLTRANSFERASE WECH"/>
    <property type="match status" value="1"/>
</dbReference>
<sequence length="316" mass="36335">MKYKIKNLECYMIISRNKSTILKGLAILSVFISHYGILSQVAATGVAVFLFLSGYGLEKSTSKNGLDSFWKKRIRSVYIPYWIVTITFTILLALTSNFSLYDYIKYISIINFDSKIDPTMWYVTYLTLCYFIFYIINKHIKNNIPVAYLISPFILLLVTQPSFGSSYGVILYFPYFFFGALFARYSALIKKDIPSKAVFTLVILTILTMYFSITHVYTPTYFMSILLSTITLILLPDKLFNKGFISSKMLKIGNISYELYLIEGVMIMTINGSLMKYIHEGYIRIPIIFISTIILSLILKKIIDSSIINKIKLNIN</sequence>
<evidence type="ECO:0000256" key="5">
    <source>
        <dbReference type="ARBA" id="ARBA00022989"/>
    </source>
</evidence>
<dbReference type="AlphaFoldDB" id="A0A2T3MIL8"/>
<evidence type="ECO:0000256" key="3">
    <source>
        <dbReference type="ARBA" id="ARBA00022475"/>
    </source>
</evidence>
<evidence type="ECO:0000256" key="4">
    <source>
        <dbReference type="ARBA" id="ARBA00022692"/>
    </source>
</evidence>
<comment type="caution">
    <text evidence="9">The sequence shown here is derived from an EMBL/GenBank/DDBJ whole genome shotgun (WGS) entry which is preliminary data.</text>
</comment>
<dbReference type="GO" id="GO:0009246">
    <property type="term" value="P:enterobacterial common antigen biosynthetic process"/>
    <property type="evidence" value="ECO:0007669"/>
    <property type="project" value="TreeGrafter"/>
</dbReference>
<accession>A0A2T3MIL8</accession>
<dbReference type="Proteomes" id="UP000241954">
    <property type="component" value="Unassembled WGS sequence"/>
</dbReference>
<protein>
    <recommendedName>
        <fullName evidence="8">Acyltransferase 3 domain-containing protein</fullName>
    </recommendedName>
</protein>
<organism evidence="9 10">
    <name type="scientific">Photobacterium iliopiscarium</name>
    <dbReference type="NCBI Taxonomy" id="56192"/>
    <lineage>
        <taxon>Bacteria</taxon>
        <taxon>Pseudomonadati</taxon>
        <taxon>Pseudomonadota</taxon>
        <taxon>Gammaproteobacteria</taxon>
        <taxon>Vibrionales</taxon>
        <taxon>Vibrionaceae</taxon>
        <taxon>Photobacterium</taxon>
    </lineage>
</organism>
<comment type="similarity">
    <text evidence="2">Belongs to the acyltransferase 3 family.</text>
</comment>
<keyword evidence="5 7" id="KW-1133">Transmembrane helix</keyword>
<evidence type="ECO:0000313" key="9">
    <source>
        <dbReference type="EMBL" id="PSV94592.1"/>
    </source>
</evidence>
<feature type="transmembrane region" description="Helical" evidence="7">
    <location>
        <begin position="20"/>
        <end position="35"/>
    </location>
</feature>
<evidence type="ECO:0000259" key="8">
    <source>
        <dbReference type="Pfam" id="PF01757"/>
    </source>
</evidence>
<feature type="transmembrane region" description="Helical" evidence="7">
    <location>
        <begin position="144"/>
        <end position="163"/>
    </location>
</feature>
<keyword evidence="6 7" id="KW-0472">Membrane</keyword>
<name>A0A2T3MIL8_9GAMM</name>
<evidence type="ECO:0000256" key="1">
    <source>
        <dbReference type="ARBA" id="ARBA00004651"/>
    </source>
</evidence>
<feature type="transmembrane region" description="Helical" evidence="7">
    <location>
        <begin position="281"/>
        <end position="299"/>
    </location>
</feature>
<feature type="transmembrane region" description="Helical" evidence="7">
    <location>
        <begin position="120"/>
        <end position="137"/>
    </location>
</feature>
<dbReference type="GO" id="GO:0005886">
    <property type="term" value="C:plasma membrane"/>
    <property type="evidence" value="ECO:0007669"/>
    <property type="project" value="UniProtKB-SubCell"/>
</dbReference>
<dbReference type="EMBL" id="PYLW01000017">
    <property type="protein sequence ID" value="PSV94592.1"/>
    <property type="molecule type" value="Genomic_DNA"/>
</dbReference>
<feature type="transmembrane region" description="Helical" evidence="7">
    <location>
        <begin position="78"/>
        <end position="100"/>
    </location>
</feature>
<proteinExistence type="inferred from homology"/>
<evidence type="ECO:0000256" key="2">
    <source>
        <dbReference type="ARBA" id="ARBA00007400"/>
    </source>
</evidence>
<comment type="subcellular location">
    <subcellularLocation>
        <location evidence="1">Cell membrane</location>
        <topology evidence="1">Multi-pass membrane protein</topology>
    </subcellularLocation>
</comment>
<keyword evidence="3" id="KW-1003">Cell membrane</keyword>
<evidence type="ECO:0000256" key="6">
    <source>
        <dbReference type="ARBA" id="ARBA00023136"/>
    </source>
</evidence>
<dbReference type="GO" id="GO:0016413">
    <property type="term" value="F:O-acetyltransferase activity"/>
    <property type="evidence" value="ECO:0007669"/>
    <property type="project" value="TreeGrafter"/>
</dbReference>
<dbReference type="PANTHER" id="PTHR40074:SF2">
    <property type="entry name" value="O-ACETYLTRANSFERASE WECH"/>
    <property type="match status" value="1"/>
</dbReference>
<evidence type="ECO:0000256" key="7">
    <source>
        <dbReference type="SAM" id="Phobius"/>
    </source>
</evidence>
<dbReference type="InterPro" id="IPR002656">
    <property type="entry name" value="Acyl_transf_3_dom"/>
</dbReference>
<evidence type="ECO:0000313" key="10">
    <source>
        <dbReference type="Proteomes" id="UP000241954"/>
    </source>
</evidence>